<comment type="similarity">
    <text evidence="3">Belongs to the octanoyltransferase LipL family.</text>
</comment>
<name>A0A1G9D6H1_9BACL</name>
<dbReference type="Pfam" id="PF21948">
    <property type="entry name" value="LplA-B_cat"/>
    <property type="match status" value="1"/>
</dbReference>
<comment type="function">
    <text evidence="3">Catalyzes the amidotransfer (transamidation) of the octanoyl moiety from octanoyl-GcvH to the lipoyl domain of the E2 subunit of lipoate-dependent enzymes.</text>
</comment>
<dbReference type="Gene3D" id="3.30.930.10">
    <property type="entry name" value="Bira Bifunctional Protein, Domain 2"/>
    <property type="match status" value="1"/>
</dbReference>
<dbReference type="GO" id="GO:0009107">
    <property type="term" value="P:lipoate biosynthetic process"/>
    <property type="evidence" value="ECO:0007669"/>
    <property type="project" value="UniProtKB-UniRule"/>
</dbReference>
<dbReference type="STRING" id="576118.SAMN05216216_10566"/>
<accession>A0A1G9D6H1</accession>
<keyword evidence="6" id="KW-1185">Reference proteome</keyword>
<protein>
    <recommendedName>
        <fullName evidence="3">Octanoyl-[GcvH]:protein N-octanoyltransferase</fullName>
        <ecNumber evidence="3">2.3.1.204</ecNumber>
    </recommendedName>
    <alternativeName>
        <fullName evidence="3">Octanoyl-[GcvH]:E2 amidotransferase</fullName>
    </alternativeName>
</protein>
<gene>
    <name evidence="3" type="primary">lipL</name>
    <name evidence="5" type="ORF">SAMN05216216_10566</name>
</gene>
<comment type="catalytic activity">
    <reaction evidence="3">
        <text>N(6)-octanoyl-L-lysyl-[glycine-cleavage complex H protein] + L-lysyl-[lipoyl-carrier protein] = N(6)-octanoyl-L-lysyl-[lipoyl-carrier protein] + L-lysyl-[glycine-cleavage complex H protein]</text>
        <dbReference type="Rhea" id="RHEA:20213"/>
        <dbReference type="Rhea" id="RHEA-COMP:10500"/>
        <dbReference type="Rhea" id="RHEA-COMP:10501"/>
        <dbReference type="Rhea" id="RHEA-COMP:10503"/>
        <dbReference type="Rhea" id="RHEA-COMP:10504"/>
        <dbReference type="ChEBI" id="CHEBI:29969"/>
        <dbReference type="ChEBI" id="CHEBI:78809"/>
        <dbReference type="EC" id="2.3.1.204"/>
    </reaction>
</comment>
<evidence type="ECO:0000313" key="5">
    <source>
        <dbReference type="EMBL" id="SDK59314.1"/>
    </source>
</evidence>
<organism evidence="5 6">
    <name type="scientific">Lacicoccus qingdaonensis</name>
    <dbReference type="NCBI Taxonomy" id="576118"/>
    <lineage>
        <taxon>Bacteria</taxon>
        <taxon>Bacillati</taxon>
        <taxon>Bacillota</taxon>
        <taxon>Bacilli</taxon>
        <taxon>Bacillales</taxon>
        <taxon>Salinicoccaceae</taxon>
        <taxon>Lacicoccus</taxon>
    </lineage>
</organism>
<dbReference type="OrthoDB" id="2080934at2"/>
<feature type="site" description="Lowers pKa of active site Cys" evidence="3">
    <location>
        <position position="150"/>
    </location>
</feature>
<comment type="pathway">
    <text evidence="3">Protein modification; protein lipoylation via endogenous pathway; protein N(6)-(lipoyl)lysine from octanoyl-[acyl-carrier-protein].</text>
</comment>
<dbReference type="RefSeq" id="WP_092985161.1">
    <property type="nucleotide sequence ID" value="NZ_FNFY01000005.1"/>
</dbReference>
<dbReference type="EC" id="2.3.1.204" evidence="3"/>
<proteinExistence type="inferred from homology"/>
<evidence type="ECO:0000256" key="3">
    <source>
        <dbReference type="HAMAP-Rule" id="MF_02119"/>
    </source>
</evidence>
<keyword evidence="2 3" id="KW-0012">Acyltransferase</keyword>
<feature type="domain" description="BPL/LPL catalytic" evidence="4">
    <location>
        <begin position="36"/>
        <end position="218"/>
    </location>
</feature>
<evidence type="ECO:0000259" key="4">
    <source>
        <dbReference type="PROSITE" id="PS51733"/>
    </source>
</evidence>
<comment type="miscellaneous">
    <text evidence="3">The reaction proceeds via a thioester-linked acyl-enzyme intermediate.</text>
</comment>
<dbReference type="EMBL" id="FNFY01000005">
    <property type="protein sequence ID" value="SDK59314.1"/>
    <property type="molecule type" value="Genomic_DNA"/>
</dbReference>
<dbReference type="SUPFAM" id="SSF55681">
    <property type="entry name" value="Class II aaRS and biotin synthetases"/>
    <property type="match status" value="1"/>
</dbReference>
<sequence length="277" mass="31481">MNKLFNEQWDYIPASETAHPYHSFAIDDVLQEIAGGDESLKFRAWVHDPFVILGLHDARLPHLEDGLSYLSSIGYDYIVRNSGGLGVVLDDGILNISLIMERDKAPLIDEGYDLMLDLVDAALDGADVKAYEIHGSYCPGSYDLSIDGKKFAGVSQRRIKNGVAVQIYLSVSGSGADRAEIMKEFYRHAKKDAETKFDYPLIQPEVMASLNELLDKNWTVEDILNKFLNVLDIDPENTYHLQPEYADKYEQYIQRMIKRNEKIRANKDLDIFSHNSQ</sequence>
<feature type="active site" description="Acyl-thioester intermediate" evidence="3">
    <location>
        <position position="138"/>
    </location>
</feature>
<dbReference type="PANTHER" id="PTHR43679">
    <property type="entry name" value="OCTANOYLTRANSFERASE LIPM-RELATED"/>
    <property type="match status" value="1"/>
</dbReference>
<evidence type="ECO:0000256" key="1">
    <source>
        <dbReference type="ARBA" id="ARBA00022679"/>
    </source>
</evidence>
<dbReference type="InterPro" id="IPR004143">
    <property type="entry name" value="BPL_LPL_catalytic"/>
</dbReference>
<evidence type="ECO:0000313" key="6">
    <source>
        <dbReference type="Proteomes" id="UP000199008"/>
    </source>
</evidence>
<dbReference type="InterPro" id="IPR050664">
    <property type="entry name" value="Octanoyltrans_LipM/LipL"/>
</dbReference>
<keyword evidence="1 3" id="KW-0808">Transferase</keyword>
<dbReference type="CDD" id="cd16443">
    <property type="entry name" value="LplA"/>
    <property type="match status" value="1"/>
</dbReference>
<dbReference type="GO" id="GO:0009249">
    <property type="term" value="P:protein lipoylation"/>
    <property type="evidence" value="ECO:0007669"/>
    <property type="project" value="UniProtKB-UniRule"/>
</dbReference>
<dbReference type="PANTHER" id="PTHR43679:SF2">
    <property type="entry name" value="OCTANOYL-[GCVH]:PROTEIN N-OCTANOYLTRANSFERASE"/>
    <property type="match status" value="1"/>
</dbReference>
<dbReference type="AlphaFoldDB" id="A0A1G9D6H1"/>
<evidence type="ECO:0000256" key="2">
    <source>
        <dbReference type="ARBA" id="ARBA00023315"/>
    </source>
</evidence>
<dbReference type="Proteomes" id="UP000199008">
    <property type="component" value="Unassembled WGS sequence"/>
</dbReference>
<reference evidence="6" key="1">
    <citation type="submission" date="2016-10" db="EMBL/GenBank/DDBJ databases">
        <authorList>
            <person name="Varghese N."/>
            <person name="Submissions S."/>
        </authorList>
    </citation>
    <scope>NUCLEOTIDE SEQUENCE [LARGE SCALE GENOMIC DNA]</scope>
    <source>
        <strain evidence="6">CGMCC 1.8895</strain>
    </source>
</reference>
<dbReference type="PROSITE" id="PS51733">
    <property type="entry name" value="BPL_LPL_CATALYTIC"/>
    <property type="match status" value="1"/>
</dbReference>
<dbReference type="InterPro" id="IPR024897">
    <property type="entry name" value="LipL"/>
</dbReference>
<dbReference type="HAMAP" id="MF_02119">
    <property type="entry name" value="LipL"/>
    <property type="match status" value="1"/>
</dbReference>
<dbReference type="GO" id="GO:0033819">
    <property type="term" value="F:lipoyl(octanoyl) transferase activity"/>
    <property type="evidence" value="ECO:0007669"/>
    <property type="project" value="InterPro"/>
</dbReference>
<dbReference type="InterPro" id="IPR045864">
    <property type="entry name" value="aa-tRNA-synth_II/BPL/LPL"/>
</dbReference>